<accession>A0A763SS75</accession>
<protein>
    <submittedName>
        <fullName evidence="1">Uncharacterized protein</fullName>
    </submittedName>
</protein>
<gene>
    <name evidence="1" type="ORF">G8404_003357</name>
</gene>
<reference evidence="1" key="2">
    <citation type="submission" date="2020-02" db="EMBL/GenBank/DDBJ databases">
        <authorList>
            <consortium name="NCBI Pathogen Detection Project"/>
        </authorList>
    </citation>
    <scope>NUCLEOTIDE SEQUENCE</scope>
    <source>
        <strain evidence="1">MA.AU168</strain>
    </source>
</reference>
<proteinExistence type="predicted"/>
<reference evidence="1" key="1">
    <citation type="journal article" date="2018" name="Genome Biol.">
        <title>SKESA: strategic k-mer extension for scrupulous assemblies.</title>
        <authorList>
            <person name="Souvorov A."/>
            <person name="Agarwala R."/>
            <person name="Lipman D.J."/>
        </authorList>
    </citation>
    <scope>NUCLEOTIDE SEQUENCE</scope>
    <source>
        <strain evidence="1">MA.AU168</strain>
    </source>
</reference>
<comment type="caution">
    <text evidence="1">The sequence shown here is derived from an EMBL/GenBank/DDBJ whole genome shotgun (WGS) entry which is preliminary data.</text>
</comment>
<sequence length="94" mass="10545">MTGDFLSLYDRSTRNAGLWRNSQHLTAAPELPLLRLAAHFIPPWSGIGRFKSDFARTLRPGWLTVPASNFGHVADRQILNDAIAWFLLTVVVTL</sequence>
<name>A0A763SS75_SALER</name>
<dbReference type="EMBL" id="DAAYJT010000013">
    <property type="protein sequence ID" value="HAG4527626.1"/>
    <property type="molecule type" value="Genomic_DNA"/>
</dbReference>
<evidence type="ECO:0000313" key="1">
    <source>
        <dbReference type="EMBL" id="HAG4527626.1"/>
    </source>
</evidence>
<organism evidence="1">
    <name type="scientific">Salmonella enterica</name>
    <name type="common">Salmonella choleraesuis</name>
    <dbReference type="NCBI Taxonomy" id="28901"/>
    <lineage>
        <taxon>Bacteria</taxon>
        <taxon>Pseudomonadati</taxon>
        <taxon>Pseudomonadota</taxon>
        <taxon>Gammaproteobacteria</taxon>
        <taxon>Enterobacterales</taxon>
        <taxon>Enterobacteriaceae</taxon>
        <taxon>Salmonella</taxon>
    </lineage>
</organism>
<dbReference type="AlphaFoldDB" id="A0A763SS75"/>